<protein>
    <submittedName>
        <fullName evidence="4">Peptidase M61</fullName>
    </submittedName>
</protein>
<dbReference type="PIRSF" id="PIRSF016493">
    <property type="entry name" value="Glycyl_aminpptds"/>
    <property type="match status" value="1"/>
</dbReference>
<feature type="signal peptide" evidence="1">
    <location>
        <begin position="1"/>
        <end position="24"/>
    </location>
</feature>
<dbReference type="Gene3D" id="2.60.40.3650">
    <property type="match status" value="1"/>
</dbReference>
<dbReference type="InterPro" id="IPR040756">
    <property type="entry name" value="Peptidase_M61_N"/>
</dbReference>
<dbReference type="InterPro" id="IPR027268">
    <property type="entry name" value="Peptidase_M4/M1_CTD_sf"/>
</dbReference>
<dbReference type="SUPFAM" id="SSF50156">
    <property type="entry name" value="PDZ domain-like"/>
    <property type="match status" value="1"/>
</dbReference>
<dbReference type="RefSeq" id="WP_285722485.1">
    <property type="nucleotide sequence ID" value="NZ_BSDD01000001.1"/>
</dbReference>
<name>A0ABQ5Q2Y3_9BACT</name>
<dbReference type="InterPro" id="IPR007963">
    <property type="entry name" value="Peptidase_M61_catalytic"/>
</dbReference>
<feature type="domain" description="Peptidase M61 N-terminal" evidence="3">
    <location>
        <begin position="36"/>
        <end position="207"/>
    </location>
</feature>
<evidence type="ECO:0000313" key="4">
    <source>
        <dbReference type="EMBL" id="GLH68854.1"/>
    </source>
</evidence>
<gene>
    <name evidence="4" type="ORF">GETHPA_03870</name>
</gene>
<comment type="caution">
    <text evidence="4">The sequence shown here is derived from an EMBL/GenBank/DDBJ whole genome shotgun (WGS) entry which is preliminary data.</text>
</comment>
<sequence length="633" mass="68580">MIRRVPILSLLVLGLPAASLGAQGAPATGGRPAIELTLDASDAPRHLLHSSLRIPAEPGPLTLFYPKWIPGEHGPTGPIADLVNLRFSAGGQRLPWRRDDVEMYAIHLQVPAGAHAVDVDLDFLTPSGGKFSGGPSATDALALLSWNQVLLYPLGQSSDSLTYEAQVKLPEGWSFGTALPVARQEGASVTFRPVTLTTLVDSPVLTGSHFKRVDLGESLGRPHHLDLAADGPSALAITPATVQHYRDLVAQSGALFGARHYFHYDFLLTLSDDVAHFGLEHHQSSDDRVPEGSLVDPDLLKTTAGLLPHEMVHSWNGKFRRPAGLATGNYDAPMKGELLWIYEGLTEYLGSILTARSGLWTPEDYREHLAMVAAALDGEPGRAWRPLADTAVEAQVLYDAPPTWAAFRRGVDFYPEGLLIWLDADTLIRERSGGRKSLDDYCRAFEGGANTGPRVRPYDLDEVLATLNRVLPYDWAGFFRSRVEDLAPRAPLGGLERGGWRLVYGDTPTDLWKATEHAGKLVDVTCSLGLRLGTDGGVVDVLPGSPAFQGGFIPGMKVVSVDGTRFSPTVLHDEIRAGQTGKEPLSFVVSSGTFVKTLRVDYHGGERYPRLERIPGASDRLSDILRPLPVPAQ</sequence>
<keyword evidence="1" id="KW-0732">Signal</keyword>
<dbReference type="Pfam" id="PF17899">
    <property type="entry name" value="Peptidase_M61_N"/>
    <property type="match status" value="1"/>
</dbReference>
<proteinExistence type="predicted"/>
<reference evidence="4 5" key="1">
    <citation type="journal article" date="2023" name="Antonie Van Leeuwenhoek">
        <title>Mesoterricola silvestris gen. nov., sp. nov., Mesoterricola sediminis sp. nov., Geothrix oryzae sp. nov., Geothrix edaphica sp. nov., Geothrix rubra sp. nov., and Geothrix limicola sp. nov., six novel members of Acidobacteriota isolated from soils.</title>
        <authorList>
            <person name="Itoh H."/>
            <person name="Sugisawa Y."/>
            <person name="Mise K."/>
            <person name="Xu Z."/>
            <person name="Kuniyasu M."/>
            <person name="Ushijima N."/>
            <person name="Kawano K."/>
            <person name="Kobayashi E."/>
            <person name="Shiratori Y."/>
            <person name="Masuda Y."/>
            <person name="Senoo K."/>
        </authorList>
    </citation>
    <scope>NUCLEOTIDE SEQUENCE [LARGE SCALE GENOMIC DNA]</scope>
    <source>
        <strain evidence="4 5">Red803</strain>
    </source>
</reference>
<dbReference type="EMBL" id="BSDD01000001">
    <property type="protein sequence ID" value="GLH68854.1"/>
    <property type="molecule type" value="Genomic_DNA"/>
</dbReference>
<feature type="chain" id="PRO_5047086880" evidence="1">
    <location>
        <begin position="25"/>
        <end position="633"/>
    </location>
</feature>
<dbReference type="Gene3D" id="1.10.390.10">
    <property type="entry name" value="Neutral Protease Domain 2"/>
    <property type="match status" value="1"/>
</dbReference>
<keyword evidence="5" id="KW-1185">Reference proteome</keyword>
<accession>A0ABQ5Q2Y3</accession>
<evidence type="ECO:0000259" key="2">
    <source>
        <dbReference type="Pfam" id="PF05299"/>
    </source>
</evidence>
<evidence type="ECO:0000313" key="5">
    <source>
        <dbReference type="Proteomes" id="UP001165089"/>
    </source>
</evidence>
<evidence type="ECO:0000259" key="3">
    <source>
        <dbReference type="Pfam" id="PF17899"/>
    </source>
</evidence>
<evidence type="ECO:0000256" key="1">
    <source>
        <dbReference type="SAM" id="SignalP"/>
    </source>
</evidence>
<dbReference type="Pfam" id="PF05299">
    <property type="entry name" value="Peptidase_M61"/>
    <property type="match status" value="1"/>
</dbReference>
<dbReference type="InterPro" id="IPR036034">
    <property type="entry name" value="PDZ_sf"/>
</dbReference>
<dbReference type="Proteomes" id="UP001165089">
    <property type="component" value="Unassembled WGS sequence"/>
</dbReference>
<organism evidence="4 5">
    <name type="scientific">Geothrix rubra</name>
    <dbReference type="NCBI Taxonomy" id="2927977"/>
    <lineage>
        <taxon>Bacteria</taxon>
        <taxon>Pseudomonadati</taxon>
        <taxon>Acidobacteriota</taxon>
        <taxon>Holophagae</taxon>
        <taxon>Holophagales</taxon>
        <taxon>Holophagaceae</taxon>
        <taxon>Geothrix</taxon>
    </lineage>
</organism>
<dbReference type="InterPro" id="IPR024191">
    <property type="entry name" value="Peptidase_M61"/>
</dbReference>
<feature type="domain" description="Peptidase M61 catalytic" evidence="2">
    <location>
        <begin position="304"/>
        <end position="420"/>
    </location>
</feature>